<dbReference type="InterPro" id="IPR010998">
    <property type="entry name" value="Integrase_recombinase_N"/>
</dbReference>
<evidence type="ECO:0000313" key="7">
    <source>
        <dbReference type="Proteomes" id="UP000809829"/>
    </source>
</evidence>
<dbReference type="InterPro" id="IPR011010">
    <property type="entry name" value="DNA_brk_join_enz"/>
</dbReference>
<evidence type="ECO:0000256" key="3">
    <source>
        <dbReference type="PROSITE-ProRule" id="PRU01248"/>
    </source>
</evidence>
<feature type="domain" description="Core-binding (CB)" evidence="5">
    <location>
        <begin position="23"/>
        <end position="108"/>
    </location>
</feature>
<sequence>MVVVKLATTQKSHFTNKGEVAFLLLKFAIQDFLDDRKFKNLSPTTISNYKDILGQFQLFCAENEVINVQDITSNVIKKYLLHYQKVGNNSTTTNSKLQRVKAFLNYMIEIEVLEKNPAEKIKRAKEDIRIDVFSDYHITQVLNYYRRIKHRDKPFYAYRDCAIIVTLISSGVRLSEMCGLKWYDIDFQNNTMSIFGKNRKLETIPIYYFFVCKDIIISFRIQIHSILSIMFYF</sequence>
<dbReference type="InterPro" id="IPR002104">
    <property type="entry name" value="Integrase_catalytic"/>
</dbReference>
<reference evidence="6 7" key="1">
    <citation type="submission" date="2021-01" db="EMBL/GenBank/DDBJ databases">
        <title>Genomic Encyclopedia of Type Strains, Phase IV (KMG-IV): sequencing the most valuable type-strain genomes for metagenomic binning, comparative biology and taxonomic classification.</title>
        <authorList>
            <person name="Goeker M."/>
        </authorList>
    </citation>
    <scope>NUCLEOTIDE SEQUENCE [LARGE SCALE GENOMIC DNA]</scope>
    <source>
        <strain evidence="6 7">DSM 104297</strain>
    </source>
</reference>
<feature type="domain" description="Tyr recombinase" evidence="4">
    <location>
        <begin position="128"/>
        <end position="233"/>
    </location>
</feature>
<keyword evidence="2" id="KW-0233">DNA recombination</keyword>
<evidence type="ECO:0000259" key="5">
    <source>
        <dbReference type="PROSITE" id="PS51900"/>
    </source>
</evidence>
<dbReference type="Pfam" id="PF13102">
    <property type="entry name" value="Phage_int_SAM_5"/>
    <property type="match status" value="1"/>
</dbReference>
<dbReference type="Gene3D" id="1.10.150.130">
    <property type="match status" value="1"/>
</dbReference>
<dbReference type="InterPro" id="IPR044068">
    <property type="entry name" value="CB"/>
</dbReference>
<keyword evidence="7" id="KW-1185">Reference proteome</keyword>
<dbReference type="Gene3D" id="1.10.443.10">
    <property type="entry name" value="Intergrase catalytic core"/>
    <property type="match status" value="1"/>
</dbReference>
<evidence type="ECO:0000259" key="4">
    <source>
        <dbReference type="PROSITE" id="PS51898"/>
    </source>
</evidence>
<evidence type="ECO:0000256" key="2">
    <source>
        <dbReference type="ARBA" id="ARBA00023172"/>
    </source>
</evidence>
<dbReference type="PROSITE" id="PS51898">
    <property type="entry name" value="TYR_RECOMBINASE"/>
    <property type="match status" value="1"/>
</dbReference>
<gene>
    <name evidence="6" type="ORF">JOC83_001956</name>
</gene>
<accession>A0ABS2QUI1</accession>
<evidence type="ECO:0000313" key="6">
    <source>
        <dbReference type="EMBL" id="MBM7703109.1"/>
    </source>
</evidence>
<keyword evidence="1 3" id="KW-0238">DNA-binding</keyword>
<dbReference type="RefSeq" id="WP_205186619.1">
    <property type="nucleotide sequence ID" value="NZ_JAFBFC010000003.1"/>
</dbReference>
<dbReference type="InterPro" id="IPR050090">
    <property type="entry name" value="Tyrosine_recombinase_XerCD"/>
</dbReference>
<dbReference type="Proteomes" id="UP000809829">
    <property type="component" value="Unassembled WGS sequence"/>
</dbReference>
<name>A0ABS2QUI1_9BACI</name>
<dbReference type="Pfam" id="PF00589">
    <property type="entry name" value="Phage_integrase"/>
    <property type="match status" value="1"/>
</dbReference>
<proteinExistence type="predicted"/>
<dbReference type="SUPFAM" id="SSF56349">
    <property type="entry name" value="DNA breaking-rejoining enzymes"/>
    <property type="match status" value="1"/>
</dbReference>
<dbReference type="InterPro" id="IPR013762">
    <property type="entry name" value="Integrase-like_cat_sf"/>
</dbReference>
<organism evidence="6 7">
    <name type="scientific">Priestia iocasae</name>
    <dbReference type="NCBI Taxonomy" id="2291674"/>
    <lineage>
        <taxon>Bacteria</taxon>
        <taxon>Bacillati</taxon>
        <taxon>Bacillota</taxon>
        <taxon>Bacilli</taxon>
        <taxon>Bacillales</taxon>
        <taxon>Bacillaceae</taxon>
        <taxon>Priestia</taxon>
    </lineage>
</organism>
<comment type="caution">
    <text evidence="6">The sequence shown here is derived from an EMBL/GenBank/DDBJ whole genome shotgun (WGS) entry which is preliminary data.</text>
</comment>
<protein>
    <submittedName>
        <fullName evidence="6">Site-specific recombinase XerD</fullName>
    </submittedName>
</protein>
<dbReference type="PANTHER" id="PTHR30349">
    <property type="entry name" value="PHAGE INTEGRASE-RELATED"/>
    <property type="match status" value="1"/>
</dbReference>
<dbReference type="PROSITE" id="PS51900">
    <property type="entry name" value="CB"/>
    <property type="match status" value="1"/>
</dbReference>
<dbReference type="InterPro" id="IPR025269">
    <property type="entry name" value="SAM-like_dom"/>
</dbReference>
<evidence type="ECO:0000256" key="1">
    <source>
        <dbReference type="ARBA" id="ARBA00023125"/>
    </source>
</evidence>
<dbReference type="EMBL" id="JAFBFC010000003">
    <property type="protein sequence ID" value="MBM7703109.1"/>
    <property type="molecule type" value="Genomic_DNA"/>
</dbReference>